<sequence length="243" mass="27120">MATTAPDIEFEDFSLVKDGLYVGAGSRDNYDKVGMIFPGTRFVTWMAPFLVLVVGSLPPKPWPLHAGGAPLYITTDPWSRGPYMGRLGQGGEILNEESAKGATISEDRLRRAANILASDLKIKVAAIDWYGCFWGITVPEGTPLRSLPCRLMDLMCRYKFTTSTSLLDSGIPFDEATSEDEERRDTAIYPPEHIDFHRLTIGDRVIRNHSFYGLNPAVHLAQGLKLKLFQPRRFRRLVGSDAN</sequence>
<dbReference type="Proteomes" id="UP001172684">
    <property type="component" value="Unassembled WGS sequence"/>
</dbReference>
<name>A0ABQ9NW80_9PEZI</name>
<evidence type="ECO:0000313" key="2">
    <source>
        <dbReference type="Proteomes" id="UP001172684"/>
    </source>
</evidence>
<proteinExistence type="predicted"/>
<evidence type="ECO:0000313" key="1">
    <source>
        <dbReference type="EMBL" id="KAJ9666003.1"/>
    </source>
</evidence>
<accession>A0ABQ9NW80</accession>
<protein>
    <submittedName>
        <fullName evidence="1">Uncharacterized protein</fullName>
    </submittedName>
</protein>
<reference evidence="1" key="1">
    <citation type="submission" date="2022-10" db="EMBL/GenBank/DDBJ databases">
        <title>Culturing micro-colonial fungi from biological soil crusts in the Mojave desert and describing Neophaeococcomyces mojavensis, and introducing the new genera and species Taxawa tesnikishii.</title>
        <authorList>
            <person name="Kurbessoian T."/>
            <person name="Stajich J.E."/>
        </authorList>
    </citation>
    <scope>NUCLEOTIDE SEQUENCE</scope>
    <source>
        <strain evidence="1">TK_1</strain>
    </source>
</reference>
<dbReference type="EMBL" id="JAPDRL010000023">
    <property type="protein sequence ID" value="KAJ9666003.1"/>
    <property type="molecule type" value="Genomic_DNA"/>
</dbReference>
<keyword evidence="2" id="KW-1185">Reference proteome</keyword>
<gene>
    <name evidence="1" type="ORF">H2201_003914</name>
</gene>
<organism evidence="1 2">
    <name type="scientific">Coniosporium apollinis</name>
    <dbReference type="NCBI Taxonomy" id="61459"/>
    <lineage>
        <taxon>Eukaryota</taxon>
        <taxon>Fungi</taxon>
        <taxon>Dikarya</taxon>
        <taxon>Ascomycota</taxon>
        <taxon>Pezizomycotina</taxon>
        <taxon>Dothideomycetes</taxon>
        <taxon>Dothideomycetes incertae sedis</taxon>
        <taxon>Coniosporium</taxon>
    </lineage>
</organism>
<comment type="caution">
    <text evidence="1">The sequence shown here is derived from an EMBL/GenBank/DDBJ whole genome shotgun (WGS) entry which is preliminary data.</text>
</comment>